<dbReference type="InterPro" id="IPR049117">
    <property type="entry name" value="pulA_all-beta"/>
</dbReference>
<evidence type="ECO:0000256" key="1">
    <source>
        <dbReference type="ARBA" id="ARBA00008061"/>
    </source>
</evidence>
<evidence type="ECO:0000313" key="3">
    <source>
        <dbReference type="EMBL" id="MBM6616391.1"/>
    </source>
</evidence>
<keyword evidence="3" id="KW-0378">Hydrolase</keyword>
<comment type="caution">
    <text evidence="3">The sequence shown here is derived from an EMBL/GenBank/DDBJ whole genome shotgun (WGS) entry which is preliminary data.</text>
</comment>
<gene>
    <name evidence="3" type="primary">pulA</name>
    <name evidence="3" type="ORF">JR050_01680</name>
</gene>
<dbReference type="Gene3D" id="2.60.40.2320">
    <property type="match status" value="1"/>
</dbReference>
<dbReference type="SMART" id="SM00642">
    <property type="entry name" value="Aamy"/>
    <property type="match status" value="1"/>
</dbReference>
<dbReference type="Proteomes" id="UP001518925">
    <property type="component" value="Unassembled WGS sequence"/>
</dbReference>
<comment type="similarity">
    <text evidence="1">Belongs to the glycosyl hydrolase 13 family.</text>
</comment>
<dbReference type="EC" id="3.2.1.41" evidence="3"/>
<dbReference type="SUPFAM" id="SSF81296">
    <property type="entry name" value="E set domains"/>
    <property type="match status" value="1"/>
</dbReference>
<dbReference type="Gene3D" id="3.20.20.80">
    <property type="entry name" value="Glycosidases"/>
    <property type="match status" value="1"/>
</dbReference>
<dbReference type="SUPFAM" id="SSF51445">
    <property type="entry name" value="(Trans)glycosidases"/>
    <property type="match status" value="1"/>
</dbReference>
<accession>A0ABS2DFT2</accession>
<protein>
    <submittedName>
        <fullName evidence="3">Type I pullulanase</fullName>
        <ecNumber evidence="3">3.2.1.41</ecNumber>
    </submittedName>
</protein>
<evidence type="ECO:0000313" key="4">
    <source>
        <dbReference type="Proteomes" id="UP001518925"/>
    </source>
</evidence>
<organism evidence="3 4">
    <name type="scientific">Bacillus suaedaesalsae</name>
    <dbReference type="NCBI Taxonomy" id="2810349"/>
    <lineage>
        <taxon>Bacteria</taxon>
        <taxon>Bacillati</taxon>
        <taxon>Bacillota</taxon>
        <taxon>Bacilli</taxon>
        <taxon>Bacillales</taxon>
        <taxon>Bacillaceae</taxon>
        <taxon>Bacillus</taxon>
    </lineage>
</organism>
<dbReference type="RefSeq" id="WP_204201779.1">
    <property type="nucleotide sequence ID" value="NZ_JAFELM010000012.1"/>
</dbReference>
<dbReference type="GO" id="GO:0051060">
    <property type="term" value="F:pullulanase activity"/>
    <property type="evidence" value="ECO:0007669"/>
    <property type="project" value="UniProtKB-EC"/>
</dbReference>
<dbReference type="PANTHER" id="PTHR43002">
    <property type="entry name" value="GLYCOGEN DEBRANCHING ENZYME"/>
    <property type="match status" value="1"/>
</dbReference>
<dbReference type="Pfam" id="PF02922">
    <property type="entry name" value="CBM_48"/>
    <property type="match status" value="1"/>
</dbReference>
<evidence type="ECO:0000259" key="2">
    <source>
        <dbReference type="SMART" id="SM00642"/>
    </source>
</evidence>
<dbReference type="CDD" id="cd02860">
    <property type="entry name" value="E_set_Pullulanase"/>
    <property type="match status" value="1"/>
</dbReference>
<name>A0ABS2DFT2_9BACI</name>
<dbReference type="CDD" id="cd11341">
    <property type="entry name" value="AmyAc_Pullulanase_LD-like"/>
    <property type="match status" value="1"/>
</dbReference>
<dbReference type="InterPro" id="IPR040697">
    <property type="entry name" value="PulA_N1"/>
</dbReference>
<dbReference type="InterPro" id="IPR004193">
    <property type="entry name" value="Glyco_hydro_13_N"/>
</dbReference>
<dbReference type="Pfam" id="PF21653">
    <property type="entry name" value="pulA_all-beta"/>
    <property type="match status" value="1"/>
</dbReference>
<dbReference type="InterPro" id="IPR011840">
    <property type="entry name" value="PulA_typeI"/>
</dbReference>
<proteinExistence type="inferred from homology"/>
<dbReference type="EMBL" id="JAFELM010000012">
    <property type="protein sequence ID" value="MBM6616391.1"/>
    <property type="molecule type" value="Genomic_DNA"/>
</dbReference>
<dbReference type="Gene3D" id="2.60.40.1180">
    <property type="entry name" value="Golgi alpha-mannosidase II"/>
    <property type="match status" value="1"/>
</dbReference>
<dbReference type="Pfam" id="PF17999">
    <property type="entry name" value="PulA_N1"/>
    <property type="match status" value="1"/>
</dbReference>
<dbReference type="InterPro" id="IPR013783">
    <property type="entry name" value="Ig-like_fold"/>
</dbReference>
<dbReference type="InterPro" id="IPR017853">
    <property type="entry name" value="GH"/>
</dbReference>
<reference evidence="3 4" key="1">
    <citation type="submission" date="2021-02" db="EMBL/GenBank/DDBJ databases">
        <title>Bacillus sp. RD4P76, an endophyte from a halophyte.</title>
        <authorList>
            <person name="Sun J.-Q."/>
        </authorList>
    </citation>
    <scope>NUCLEOTIDE SEQUENCE [LARGE SCALE GENOMIC DNA]</scope>
    <source>
        <strain evidence="3 4">RD4P76</strain>
    </source>
</reference>
<dbReference type="InterPro" id="IPR006047">
    <property type="entry name" value="GH13_cat_dom"/>
</dbReference>
<sequence length="709" mass="82280">MEAHREFEAYLDELTVITVLLPKHQIWDVNPKFTLLQPSGITSQLQIQSYEEHPDFYKYQCSSKEPIILGRIYYVITGDNRTDLLVGAVVRTPQFDEEYYYNGEDLGAIYFTHSTFFKVWAPTATKVNLYLFTPDGKKKTVHEMKRSEKGTWTITISSDLEMYLYVYDVCVNNVWRKAVDPYAKSVTINSEKGVVVDLQKTVIPQKRLEPMAQPTDAIIYETHIRDFTIHKDSKVKEKAKYTGFVEGTEDTCIDYVKQLGITHIELLPVNEFAGVDEEKPLASYNWGYNPLHYFSPEGSYSSNPRNPYARIIELQSMIQDIHEQDLRVIIDVVFNHVYIKEESAFEKIVPGYYFRYDDNGMPSNGTGVGNDLASERKMMRKFIIDCVLYWINVYNVDGLRFDLMGILDIKTMNDLRKKVDEVDSSILLFGEGWELNTPLSPEKKATIRNSAKMNRIGHFNDRFRDIIKGSTFNLYDRGFALGQCNRTKEVKHVMMGSINNDEVKGLFSHPAMSVNYVESHDNHTFWDKAIVCNSFEDKEIIRKRHRLATSMVLLSQGIPFLHSGQEFYRTKHGVGNSYQSPDAINELKWSQKSQFEKDVIYIKGLIDIRKSHGAFRFSMGNQVRKHMYFIQTIPELLAYELRGVKDYGEWETIIVVFNNSTQKQYLELDQKWSWNVLADNQEANVQTLYKLTTKKFVIQPLSCNVFTKE</sequence>
<keyword evidence="4" id="KW-1185">Reference proteome</keyword>
<dbReference type="NCBIfam" id="TIGR02104">
    <property type="entry name" value="pulA_typeI"/>
    <property type="match status" value="1"/>
</dbReference>
<dbReference type="Gene3D" id="2.60.40.10">
    <property type="entry name" value="Immunoglobulins"/>
    <property type="match status" value="1"/>
</dbReference>
<dbReference type="InterPro" id="IPR014756">
    <property type="entry name" value="Ig_E-set"/>
</dbReference>
<keyword evidence="3" id="KW-0326">Glycosidase</keyword>
<dbReference type="InterPro" id="IPR013780">
    <property type="entry name" value="Glyco_hydro_b"/>
</dbReference>
<feature type="domain" description="Glycosyl hydrolase family 13 catalytic" evidence="2">
    <location>
        <begin position="242"/>
        <end position="609"/>
    </location>
</feature>